<dbReference type="AlphaFoldDB" id="A0AAD6YIT0"/>
<evidence type="ECO:0000313" key="1">
    <source>
        <dbReference type="EMBL" id="KAJ7217056.1"/>
    </source>
</evidence>
<organism evidence="1 2">
    <name type="scientific">Mycena pura</name>
    <dbReference type="NCBI Taxonomy" id="153505"/>
    <lineage>
        <taxon>Eukaryota</taxon>
        <taxon>Fungi</taxon>
        <taxon>Dikarya</taxon>
        <taxon>Basidiomycota</taxon>
        <taxon>Agaricomycotina</taxon>
        <taxon>Agaricomycetes</taxon>
        <taxon>Agaricomycetidae</taxon>
        <taxon>Agaricales</taxon>
        <taxon>Marasmiineae</taxon>
        <taxon>Mycenaceae</taxon>
        <taxon>Mycena</taxon>
    </lineage>
</organism>
<reference evidence="1" key="1">
    <citation type="submission" date="2023-03" db="EMBL/GenBank/DDBJ databases">
        <title>Massive genome expansion in bonnet fungi (Mycena s.s.) driven by repeated elements and novel gene families across ecological guilds.</title>
        <authorList>
            <consortium name="Lawrence Berkeley National Laboratory"/>
            <person name="Harder C.B."/>
            <person name="Miyauchi S."/>
            <person name="Viragh M."/>
            <person name="Kuo A."/>
            <person name="Thoen E."/>
            <person name="Andreopoulos B."/>
            <person name="Lu D."/>
            <person name="Skrede I."/>
            <person name="Drula E."/>
            <person name="Henrissat B."/>
            <person name="Morin E."/>
            <person name="Kohler A."/>
            <person name="Barry K."/>
            <person name="LaButti K."/>
            <person name="Morin E."/>
            <person name="Salamov A."/>
            <person name="Lipzen A."/>
            <person name="Mereny Z."/>
            <person name="Hegedus B."/>
            <person name="Baldrian P."/>
            <person name="Stursova M."/>
            <person name="Weitz H."/>
            <person name="Taylor A."/>
            <person name="Grigoriev I.V."/>
            <person name="Nagy L.G."/>
            <person name="Martin F."/>
            <person name="Kauserud H."/>
        </authorList>
    </citation>
    <scope>NUCLEOTIDE SEQUENCE</scope>
    <source>
        <strain evidence="1">9144</strain>
    </source>
</reference>
<evidence type="ECO:0000313" key="2">
    <source>
        <dbReference type="Proteomes" id="UP001219525"/>
    </source>
</evidence>
<sequence>MIMDAEIIAGPAVPRRTNIVRAISAYQARILRDNTKRTLTGIKPLKAVSSARKAPHAPAAAHAASPPLRTYYPPIRARATAHLCLWRNACEGAGAWRNRLLLGGNTDLVRPLAKGPLKAFNQFPTRSEAAGDWGSGSFNMLFDAGLAVGLVLKALLRGKISARKSKGLYKGLLKAFSAKGLYPLGEHCFKYLFGLCQRVPVAPGGWPVPGV</sequence>
<gene>
    <name evidence="1" type="ORF">GGX14DRAFT_390891</name>
</gene>
<protein>
    <submittedName>
        <fullName evidence="1">Uncharacterized protein</fullName>
    </submittedName>
</protein>
<dbReference type="EMBL" id="JARJCW010000014">
    <property type="protein sequence ID" value="KAJ7217056.1"/>
    <property type="molecule type" value="Genomic_DNA"/>
</dbReference>
<comment type="caution">
    <text evidence="1">The sequence shown here is derived from an EMBL/GenBank/DDBJ whole genome shotgun (WGS) entry which is preliminary data.</text>
</comment>
<name>A0AAD6YIT0_9AGAR</name>
<proteinExistence type="predicted"/>
<dbReference type="Proteomes" id="UP001219525">
    <property type="component" value="Unassembled WGS sequence"/>
</dbReference>
<keyword evidence="2" id="KW-1185">Reference proteome</keyword>
<accession>A0AAD6YIT0</accession>